<comment type="similarity">
    <text evidence="1">Belongs to the RNA polymerase beta chain family.</text>
</comment>
<dbReference type="GO" id="GO:0046872">
    <property type="term" value="F:metal ion binding"/>
    <property type="evidence" value="ECO:0007669"/>
    <property type="project" value="UniProtKB-KW"/>
</dbReference>
<dbReference type="Gene3D" id="2.40.50.150">
    <property type="match status" value="1"/>
</dbReference>
<dbReference type="PROSITE" id="PS50817">
    <property type="entry name" value="INTEIN_N_TER"/>
    <property type="match status" value="1"/>
</dbReference>
<dbReference type="InterPro" id="IPR007120">
    <property type="entry name" value="DNA-dir_RNAP_su2_dom"/>
</dbReference>
<feature type="region of interest" description="Disordered" evidence="11">
    <location>
        <begin position="1818"/>
        <end position="1842"/>
    </location>
</feature>
<dbReference type="InterPro" id="IPR006141">
    <property type="entry name" value="Intein_N"/>
</dbReference>
<dbReference type="SUPFAM" id="SSF64484">
    <property type="entry name" value="beta and beta-prime subunits of DNA dependent RNA-polymerase"/>
    <property type="match status" value="3"/>
</dbReference>
<evidence type="ECO:0000256" key="4">
    <source>
        <dbReference type="ARBA" id="ARBA00022679"/>
    </source>
</evidence>
<evidence type="ECO:0000256" key="1">
    <source>
        <dbReference type="ARBA" id="ARBA00006835"/>
    </source>
</evidence>
<dbReference type="GO" id="GO:0004519">
    <property type="term" value="F:endonuclease activity"/>
    <property type="evidence" value="ECO:0007669"/>
    <property type="project" value="InterPro"/>
</dbReference>
<dbReference type="SUPFAM" id="SSF51294">
    <property type="entry name" value="Hedgehog/intein (Hint) domain"/>
    <property type="match status" value="2"/>
</dbReference>
<dbReference type="GO" id="GO:0000428">
    <property type="term" value="C:DNA-directed RNA polymerase complex"/>
    <property type="evidence" value="ECO:0007669"/>
    <property type="project" value="UniProtKB-KW"/>
</dbReference>
<dbReference type="Gene3D" id="3.10.28.10">
    <property type="entry name" value="Homing endonucleases"/>
    <property type="match status" value="2"/>
</dbReference>
<dbReference type="InterPro" id="IPR007644">
    <property type="entry name" value="RNA_pol_bsu_protrusion"/>
</dbReference>
<name>A0A6C0CCC7_9ZZZZ</name>
<protein>
    <recommendedName>
        <fullName evidence="2">DNA-directed RNA polymerase</fullName>
        <ecNumber evidence="2">2.7.7.6</ecNumber>
    </recommendedName>
</protein>
<dbReference type="Gene3D" id="3.90.1110.10">
    <property type="entry name" value="RNA polymerase Rpb2, domain 2"/>
    <property type="match status" value="1"/>
</dbReference>
<dbReference type="GO" id="GO:0003677">
    <property type="term" value="F:DNA binding"/>
    <property type="evidence" value="ECO:0007669"/>
    <property type="project" value="InterPro"/>
</dbReference>
<dbReference type="InterPro" id="IPR007642">
    <property type="entry name" value="RNA_pol_Rpb2_2"/>
</dbReference>
<keyword evidence="10" id="KW-0804">Transcription</keyword>
<keyword evidence="8" id="KW-0862">Zinc</keyword>
<dbReference type="Pfam" id="PF00562">
    <property type="entry name" value="RNA_pol_Rpb2_6"/>
    <property type="match status" value="2"/>
</dbReference>
<evidence type="ECO:0000256" key="6">
    <source>
        <dbReference type="ARBA" id="ARBA00022723"/>
    </source>
</evidence>
<dbReference type="InterPro" id="IPR014724">
    <property type="entry name" value="RNA_pol_RPB2_OB-fold"/>
</dbReference>
<reference evidence="13" key="1">
    <citation type="journal article" date="2020" name="Nature">
        <title>Giant virus diversity and host interactions through global metagenomics.</title>
        <authorList>
            <person name="Schulz F."/>
            <person name="Roux S."/>
            <person name="Paez-Espino D."/>
            <person name="Jungbluth S."/>
            <person name="Walsh D.A."/>
            <person name="Denef V.J."/>
            <person name="McMahon K.D."/>
            <person name="Konstantinidis K.T."/>
            <person name="Eloe-Fadrosh E.A."/>
            <person name="Kyrpides N.C."/>
            <person name="Woyke T."/>
        </authorList>
    </citation>
    <scope>NUCLEOTIDE SEQUENCE</scope>
    <source>
        <strain evidence="13">GVMAG-M-3300020192-26</strain>
    </source>
</reference>
<dbReference type="GO" id="GO:0006351">
    <property type="term" value="P:DNA-templated transcription"/>
    <property type="evidence" value="ECO:0007669"/>
    <property type="project" value="InterPro"/>
</dbReference>
<dbReference type="InterPro" id="IPR007641">
    <property type="entry name" value="RNA_pol_Rpb2_7"/>
</dbReference>
<dbReference type="InterPro" id="IPR037033">
    <property type="entry name" value="DNA-dir_RNAP_su2_hyb_sf"/>
</dbReference>
<evidence type="ECO:0000256" key="9">
    <source>
        <dbReference type="ARBA" id="ARBA00023000"/>
    </source>
</evidence>
<keyword evidence="4" id="KW-0808">Transferase</keyword>
<keyword evidence="9" id="KW-0651">Protein splicing</keyword>
<dbReference type="Gene3D" id="2.170.16.10">
    <property type="entry name" value="Hedgehog/Intein (Hint) domain"/>
    <property type="match status" value="1"/>
</dbReference>
<evidence type="ECO:0000259" key="12">
    <source>
        <dbReference type="PROSITE" id="PS50819"/>
    </source>
</evidence>
<evidence type="ECO:0000256" key="8">
    <source>
        <dbReference type="ARBA" id="ARBA00022833"/>
    </source>
</evidence>
<proteinExistence type="inferred from homology"/>
<dbReference type="Pfam" id="PF04561">
    <property type="entry name" value="RNA_pol_Rpb2_2"/>
    <property type="match status" value="1"/>
</dbReference>
<evidence type="ECO:0000256" key="11">
    <source>
        <dbReference type="SAM" id="MobiDB-lite"/>
    </source>
</evidence>
<dbReference type="EMBL" id="MN739374">
    <property type="protein sequence ID" value="QHT01490.1"/>
    <property type="molecule type" value="Genomic_DNA"/>
</dbReference>
<dbReference type="Pfam" id="PF04565">
    <property type="entry name" value="RNA_pol_Rpb2_3"/>
    <property type="match status" value="1"/>
</dbReference>
<feature type="domain" description="DOD-type homing endonuclease" evidence="12">
    <location>
        <begin position="1135"/>
        <end position="1284"/>
    </location>
</feature>
<keyword evidence="5" id="KW-0548">Nucleotidyltransferase</keyword>
<dbReference type="InterPro" id="IPR015712">
    <property type="entry name" value="DNA-dir_RNA_pol_su2"/>
</dbReference>
<dbReference type="Pfam" id="PF04566">
    <property type="entry name" value="RNA_pol_Rpb2_4"/>
    <property type="match status" value="1"/>
</dbReference>
<dbReference type="GO" id="GO:0003899">
    <property type="term" value="F:DNA-directed RNA polymerase activity"/>
    <property type="evidence" value="ECO:0007669"/>
    <property type="project" value="UniProtKB-EC"/>
</dbReference>
<dbReference type="InterPro" id="IPR007646">
    <property type="entry name" value="RNA_pol_Rpb2_4"/>
</dbReference>
<keyword evidence="6" id="KW-0479">Metal-binding</keyword>
<evidence type="ECO:0000256" key="7">
    <source>
        <dbReference type="ARBA" id="ARBA00022813"/>
    </source>
</evidence>
<accession>A0A6C0CCC7</accession>
<dbReference type="CDD" id="cd00081">
    <property type="entry name" value="Hint"/>
    <property type="match status" value="1"/>
</dbReference>
<dbReference type="Pfam" id="PF04560">
    <property type="entry name" value="RNA_pol_Rpb2_7"/>
    <property type="match status" value="1"/>
</dbReference>
<evidence type="ECO:0000256" key="5">
    <source>
        <dbReference type="ARBA" id="ARBA00022695"/>
    </source>
</evidence>
<keyword evidence="3" id="KW-0240">DNA-directed RNA polymerase</keyword>
<evidence type="ECO:0000256" key="2">
    <source>
        <dbReference type="ARBA" id="ARBA00012418"/>
    </source>
</evidence>
<dbReference type="PROSITE" id="PS50819">
    <property type="entry name" value="INTEIN_ENDONUCLEASE"/>
    <property type="match status" value="2"/>
</dbReference>
<dbReference type="InterPro" id="IPR007645">
    <property type="entry name" value="RNA_pol_Rpb2_3"/>
</dbReference>
<dbReference type="Gene3D" id="2.40.270.10">
    <property type="entry name" value="DNA-directed RNA polymerase, subunit 2, domain 6"/>
    <property type="match status" value="1"/>
</dbReference>
<feature type="domain" description="DOD-type homing endonuclease" evidence="12">
    <location>
        <begin position="1619"/>
        <end position="1739"/>
    </location>
</feature>
<organism evidence="13">
    <name type="scientific">viral metagenome</name>
    <dbReference type="NCBI Taxonomy" id="1070528"/>
    <lineage>
        <taxon>unclassified sequences</taxon>
        <taxon>metagenomes</taxon>
        <taxon>organismal metagenomes</taxon>
    </lineage>
</organism>
<evidence type="ECO:0000256" key="3">
    <source>
        <dbReference type="ARBA" id="ARBA00022478"/>
    </source>
</evidence>
<keyword evidence="7" id="KW-0068">Autocatalytic cleavage</keyword>
<dbReference type="Gene3D" id="3.90.1100.10">
    <property type="match status" value="1"/>
</dbReference>
<dbReference type="InterPro" id="IPR027434">
    <property type="entry name" value="Homing_endonucl"/>
</dbReference>
<dbReference type="EC" id="2.7.7.6" evidence="2"/>
<dbReference type="Pfam" id="PF04563">
    <property type="entry name" value="RNA_pol_Rpb2_1"/>
    <property type="match status" value="1"/>
</dbReference>
<dbReference type="Gene3D" id="3.90.1800.10">
    <property type="entry name" value="RNA polymerase alpha subunit dimerisation domain"/>
    <property type="match status" value="1"/>
</dbReference>
<dbReference type="InterPro" id="IPR037034">
    <property type="entry name" value="RNA_pol_Rpb2_2_sf"/>
</dbReference>
<dbReference type="InterPro" id="IPR036844">
    <property type="entry name" value="Hint_dom_sf"/>
</dbReference>
<dbReference type="InterPro" id="IPR007647">
    <property type="entry name" value="RNA_pol_Rpb2_5"/>
</dbReference>
<sequence length="1944" mass="222415">MSKKKTGSVTTDNIDNKYDPEPFFGLLDLYFEKSSQVLVKHQIDSYDQLIEEVIPNIVQGQENVISEKIGETKTVKYTLEFEDLGIKPPMLDNDEGLMFPIDAIQKNLSYMAIHTATVTQWQIITDMETGDVTRKIIGVPEKDVPFAKIPVMIKSKTCNLTLKPDLSRKHCKYDTGGYFIINGSEKVISSIEEAVLRKILVFTKKEQNVLTYYVQVRSRPYTQFVGNTQIFTIKMKKDGSIILSIAHFKEIPIFVMLRALGLETDADIVNVILDTNRDKALLNKLSIAMNMQNNPTISREEAMELMTANIKSTKTYSETNPEVRAQQKKKHLVKILSQFILPHVTSGTDDPDMNMLYKAFYISKMIYKLLKCTINENKEVEEHRGCDDRDSMINKLIELPGMLLGGLFEQYFKKMLNDYAKIFRTKNNIDDSKPPNIVMHIKPNTIEQGLRQALSTGTFGTRKGLAQMLSRLNYLHSLAFLRKVITPTIDTSTNKLTSPRHLHMTQYGVMCPLETPEGHKVGIIKNFAMTNNVSLTIVSQESIIKKYLAGKFIKMEAVEYSKQHNYTTIWFNGNYVGLTDDIIKIHNGLRELRFRGEIEKTTSLILNFSSKDYNIHTEGGRMLRPLLTVSKDNVLNFKPEMLKGIKTWDEFMAKYPYVIEFLDIEEQQNMMLATFPHFIRSNHDLMRKAPLSNPAEINYINKTNRYDDNVFVRYTHCEIHPSMILGVMSSNMIFPNHDPGTRGHFHYNQAKQAMGLYKSDYRDRIDISYILYHSQVPIAASKARKYTNSGVFPAGENIIVAIMSYTGYNQEDSMLMDKSAIEKGLFRAQSLSKTGGTVKKNPASAQNEQFMKPTREKVNGLKDANYEKLTEEGYVPVETVIENNDIIIGMVIPVTITQDNSDEKPLKDNSIAFKSLVPGVIDKVIVGVNNDNYPIIKIRIRTERIPGIGDKFACYDDQTEVLTDKGWVFFKDLTMKHKVATLIGGEVVPPGGKTLRGIRSKKGFTQGGDTLDFQYPTEIMEYDYKDYNFKDKFDGEMYLLETKQVNLCVTPNHNLWTAPKVGKNQRKIYRTQEAREILHTIRHYQKNVAKVAHCSEDKYPFYYGDEIIISDGFVTLPEVDQLPNLTVTLEHWLWLVGIWVAEGFWKDKWMISISAHKPRVKRVLKVICEENNLKLSKHKTQGNPINGEIYNQWNICDKRIAAYFKTISQKAIHKFLPKWVWCLNVTYSRELIYGMMLGDGHWELIKNGDLREDDDWLCCGNMQYDTSSNTLVDDFQRLCLQAGWSCNRKKKCDAGVTKIIREQEVTTTVPAWRLGIITCQNNPFVNKTIKSDKMIKYDGKVYCCTVSSHVIYVRRNGKPVWCGQSAHGQKGTVGITPHRADFPFTSFGLKPDIIINPNCIGRRMTIGQLIECVLSKLCAIKGVYGDATPFTGIDLHAINNALIELGYGEWGNDIMYCGKTGQKMEHPIFIGPTFYQRLKQMVADKAHCLSLDHEVLTLDGWKFNHQLTLNDKVATLVDGKLVYQHPTKILNYPKYKGDMYSVKTEQLDLKVTPNHRMYVSKPRVGKKPKYGFELAEDIHKQHRKYKKDAVWDAKDYQFMLPAMNSKEEKKVDMDSWLRFLGIWIAEGLSIVSDRVIIYQDRQWVVNTLIPIIVKLGYNYHQQDNTFIIDDKQLCAYMQQFNSDVGLPVWVWHLSTRQARVLLDAMMSCSGSSSKLDTSYYTTSVKLADNIMQLALHCGWSGDKSLHGKTDTKTLITNRCIDTSMDMWRVTISKDGNEPEVNHGKIEKIIKDYDKPVFCLQVPGEVFYVRRNGKAVWTGNSRARGPKQMLTRQPTEGKVRSGGLRSGEMERDVMLGHGIMQMLKERMVDNSDIYTCSICDICGLFASKKLGQSYYECKSCQNTKKISKIVIPYPFMLFMNELRTIGVMGRIRTAKSIITPKGTKN</sequence>
<dbReference type="GO" id="GO:0032549">
    <property type="term" value="F:ribonucleoside binding"/>
    <property type="evidence" value="ECO:0007669"/>
    <property type="project" value="InterPro"/>
</dbReference>
<dbReference type="Pfam" id="PF04567">
    <property type="entry name" value="RNA_pol_Rpb2_5"/>
    <property type="match status" value="1"/>
</dbReference>
<dbReference type="GO" id="GO:0016539">
    <property type="term" value="P:intein-mediated protein splicing"/>
    <property type="evidence" value="ECO:0007669"/>
    <property type="project" value="InterPro"/>
</dbReference>
<dbReference type="InterPro" id="IPR004042">
    <property type="entry name" value="Intein_endonuc_central"/>
</dbReference>
<evidence type="ECO:0000313" key="13">
    <source>
        <dbReference type="EMBL" id="QHT01490.1"/>
    </source>
</evidence>
<evidence type="ECO:0000256" key="10">
    <source>
        <dbReference type="ARBA" id="ARBA00023163"/>
    </source>
</evidence>
<dbReference type="PANTHER" id="PTHR20856">
    <property type="entry name" value="DNA-DIRECTED RNA POLYMERASE I SUBUNIT 2"/>
    <property type="match status" value="1"/>
</dbReference>